<dbReference type="EMBL" id="QRDW01000010">
    <property type="protein sequence ID" value="RED46177.1"/>
    <property type="molecule type" value="Genomic_DNA"/>
</dbReference>
<proteinExistence type="predicted"/>
<dbReference type="Pfam" id="PF17645">
    <property type="entry name" value="Amdase"/>
    <property type="match status" value="1"/>
</dbReference>
<dbReference type="Proteomes" id="UP000256845">
    <property type="component" value="Unassembled WGS sequence"/>
</dbReference>
<accession>A0A3D9H9L6</accession>
<gene>
    <name evidence="1" type="ORF">DFP90_11086</name>
</gene>
<evidence type="ECO:0000313" key="1">
    <source>
        <dbReference type="EMBL" id="RED46177.1"/>
    </source>
</evidence>
<dbReference type="GO" id="GO:0016853">
    <property type="term" value="F:isomerase activity"/>
    <property type="evidence" value="ECO:0007669"/>
    <property type="project" value="UniProtKB-KW"/>
</dbReference>
<comment type="caution">
    <text evidence="1">The sequence shown here is derived from an EMBL/GenBank/DDBJ whole genome shotgun (WGS) entry which is preliminary data.</text>
</comment>
<dbReference type="RefSeq" id="WP_115938159.1">
    <property type="nucleotide sequence ID" value="NZ_QRDW01000010.1"/>
</dbReference>
<sequence length="256" mass="27948">MTSVPYQRLELSLELDHRAPRGRIGLVALGTDFTAEDELRQMLPDGTALFTNRVENANPLTLDNLRRMEADLTRAAAGILPGRGIDVAIFACTSGSAAIGDEIVEQRVQAAWPGIPVTNPLRAAAAAMKSLGRKRLSVLTPYIEEVSNKLAKEFSRRDLILTSLFGLDMLDDIDIAMLPFDTIREAARRSVTGDEEALFISCTATRAAQIVAELEQELGLPVLTSNQVMTWHALRLIGIEDAIEGFGEIFRTDLTG</sequence>
<reference evidence="1 2" key="1">
    <citation type="submission" date="2018-07" db="EMBL/GenBank/DDBJ databases">
        <title>Genomic Encyclopedia of Type Strains, Phase III (KMG-III): the genomes of soil and plant-associated and newly described type strains.</title>
        <authorList>
            <person name="Whitman W."/>
        </authorList>
    </citation>
    <scope>NUCLEOTIDE SEQUENCE [LARGE SCALE GENOMIC DNA]</scope>
    <source>
        <strain evidence="1 2">CECT 8488</strain>
    </source>
</reference>
<keyword evidence="2" id="KW-1185">Reference proteome</keyword>
<dbReference type="PANTHER" id="PTHR40267">
    <property type="entry name" value="BLR3294 PROTEIN"/>
    <property type="match status" value="1"/>
</dbReference>
<dbReference type="Gene3D" id="3.40.50.12500">
    <property type="match status" value="1"/>
</dbReference>
<keyword evidence="1" id="KW-0413">Isomerase</keyword>
<evidence type="ECO:0000313" key="2">
    <source>
        <dbReference type="Proteomes" id="UP000256845"/>
    </source>
</evidence>
<organism evidence="1 2">
    <name type="scientific">Aestuariispira insulae</name>
    <dbReference type="NCBI Taxonomy" id="1461337"/>
    <lineage>
        <taxon>Bacteria</taxon>
        <taxon>Pseudomonadati</taxon>
        <taxon>Pseudomonadota</taxon>
        <taxon>Alphaproteobacteria</taxon>
        <taxon>Rhodospirillales</taxon>
        <taxon>Kiloniellaceae</taxon>
        <taxon>Aestuariispira</taxon>
    </lineage>
</organism>
<dbReference type="PIRSF" id="PIRSF015736">
    <property type="entry name" value="MI"/>
    <property type="match status" value="1"/>
</dbReference>
<dbReference type="AlphaFoldDB" id="A0A3D9H9L6"/>
<dbReference type="PANTHER" id="PTHR40267:SF1">
    <property type="entry name" value="BLR3294 PROTEIN"/>
    <property type="match status" value="1"/>
</dbReference>
<dbReference type="InterPro" id="IPR053714">
    <property type="entry name" value="Iso_Racemase_Enz_sf"/>
</dbReference>
<name>A0A3D9H9L6_9PROT</name>
<dbReference type="OrthoDB" id="9816064at2"/>
<dbReference type="InterPro" id="IPR026286">
    <property type="entry name" value="MaiA/AMDase"/>
</dbReference>
<protein>
    <submittedName>
        <fullName evidence="1">Maleate isomerase</fullName>
    </submittedName>
</protein>